<gene>
    <name evidence="1" type="ORF">L2E82_42841</name>
</gene>
<comment type="caution">
    <text evidence="1">The sequence shown here is derived from an EMBL/GenBank/DDBJ whole genome shotgun (WGS) entry which is preliminary data.</text>
</comment>
<organism evidence="1 2">
    <name type="scientific">Cichorium intybus</name>
    <name type="common">Chicory</name>
    <dbReference type="NCBI Taxonomy" id="13427"/>
    <lineage>
        <taxon>Eukaryota</taxon>
        <taxon>Viridiplantae</taxon>
        <taxon>Streptophyta</taxon>
        <taxon>Embryophyta</taxon>
        <taxon>Tracheophyta</taxon>
        <taxon>Spermatophyta</taxon>
        <taxon>Magnoliopsida</taxon>
        <taxon>eudicotyledons</taxon>
        <taxon>Gunneridae</taxon>
        <taxon>Pentapetalae</taxon>
        <taxon>asterids</taxon>
        <taxon>campanulids</taxon>
        <taxon>Asterales</taxon>
        <taxon>Asteraceae</taxon>
        <taxon>Cichorioideae</taxon>
        <taxon>Cichorieae</taxon>
        <taxon>Cichoriinae</taxon>
        <taxon>Cichorium</taxon>
    </lineage>
</organism>
<accession>A0ACB8ZS27</accession>
<evidence type="ECO:0000313" key="2">
    <source>
        <dbReference type="Proteomes" id="UP001055811"/>
    </source>
</evidence>
<dbReference type="EMBL" id="CM042016">
    <property type="protein sequence ID" value="KAI3698920.1"/>
    <property type="molecule type" value="Genomic_DNA"/>
</dbReference>
<proteinExistence type="predicted"/>
<name>A0ACB8ZS27_CICIN</name>
<reference evidence="2" key="1">
    <citation type="journal article" date="2022" name="Mol. Ecol. Resour.">
        <title>The genomes of chicory, endive, great burdock and yacon provide insights into Asteraceae palaeo-polyploidization history and plant inulin production.</title>
        <authorList>
            <person name="Fan W."/>
            <person name="Wang S."/>
            <person name="Wang H."/>
            <person name="Wang A."/>
            <person name="Jiang F."/>
            <person name="Liu H."/>
            <person name="Zhao H."/>
            <person name="Xu D."/>
            <person name="Zhang Y."/>
        </authorList>
    </citation>
    <scope>NUCLEOTIDE SEQUENCE [LARGE SCALE GENOMIC DNA]</scope>
    <source>
        <strain evidence="2">cv. Punajuju</strain>
    </source>
</reference>
<sequence length="105" mass="11406">MLKMFNQALSTKSEVVSETADGAWWSRIGDLMPVGETIQIGNFDPKIATFWLDSGKLKGVLLESGSPEEFKLLPTLARSQPSIDKVKLQSAASVEEALEIARAAL</sequence>
<reference evidence="1 2" key="2">
    <citation type="journal article" date="2022" name="Mol. Ecol. Resour.">
        <title>The genomes of chicory, endive, great burdock and yacon provide insights into Asteraceae paleo-polyploidization history and plant inulin production.</title>
        <authorList>
            <person name="Fan W."/>
            <person name="Wang S."/>
            <person name="Wang H."/>
            <person name="Wang A."/>
            <person name="Jiang F."/>
            <person name="Liu H."/>
            <person name="Zhao H."/>
            <person name="Xu D."/>
            <person name="Zhang Y."/>
        </authorList>
    </citation>
    <scope>NUCLEOTIDE SEQUENCE [LARGE SCALE GENOMIC DNA]</scope>
    <source>
        <strain evidence="2">cv. Punajuju</strain>
        <tissue evidence="1">Leaves</tissue>
    </source>
</reference>
<protein>
    <submittedName>
        <fullName evidence="1">Uncharacterized protein</fullName>
    </submittedName>
</protein>
<keyword evidence="2" id="KW-1185">Reference proteome</keyword>
<dbReference type="Proteomes" id="UP001055811">
    <property type="component" value="Linkage Group LG08"/>
</dbReference>
<evidence type="ECO:0000313" key="1">
    <source>
        <dbReference type="EMBL" id="KAI3698920.1"/>
    </source>
</evidence>